<gene>
    <name evidence="1" type="ORF">CTTA_4461</name>
</gene>
<organism evidence="1 2">
    <name type="scientific">Comamonas testosteroni</name>
    <name type="common">Pseudomonas testosteroni</name>
    <dbReference type="NCBI Taxonomy" id="285"/>
    <lineage>
        <taxon>Bacteria</taxon>
        <taxon>Pseudomonadati</taxon>
        <taxon>Pseudomonadota</taxon>
        <taxon>Betaproteobacteria</taxon>
        <taxon>Burkholderiales</taxon>
        <taxon>Comamonadaceae</taxon>
        <taxon>Comamonas</taxon>
    </lineage>
</organism>
<sequence>MSFPARTTRNADLAKIHLAKKQLGMSQEEYTAMLQSQAGVFSSANLDQSGRQKVLAYLARQGFKAKASTTTGRPKRPTPAADKLPLVRRIRAQLISLNRKPDEYADGIAQHMFGKHIQFFEWCDNDQLHSISTALNYEQRRTGAATE</sequence>
<dbReference type="EMBL" id="BKBW01000013">
    <property type="protein sequence ID" value="GEQ77456.1"/>
    <property type="molecule type" value="Genomic_DNA"/>
</dbReference>
<dbReference type="InterPro" id="IPR009363">
    <property type="entry name" value="Phage_Mu_Gp16"/>
</dbReference>
<comment type="caution">
    <text evidence="1">The sequence shown here is derived from an EMBL/GenBank/DDBJ whole genome shotgun (WGS) entry which is preliminary data.</text>
</comment>
<name>A0A5A7MIA3_COMTE</name>
<dbReference type="Proteomes" id="UP000323105">
    <property type="component" value="Unassembled WGS sequence"/>
</dbReference>
<evidence type="ECO:0000313" key="2">
    <source>
        <dbReference type="Proteomes" id="UP000323105"/>
    </source>
</evidence>
<dbReference type="RefSeq" id="WP_149356870.1">
    <property type="nucleotide sequence ID" value="NZ_BKBW01000013.1"/>
</dbReference>
<evidence type="ECO:0008006" key="3">
    <source>
        <dbReference type="Google" id="ProtNLM"/>
    </source>
</evidence>
<reference evidence="1 2" key="1">
    <citation type="journal article" date="2019" name="Microbiol. Resour. Announc.">
        <title>Draft Genome Sequence of Comamonas testosteroni TA441, a Bacterium That Has a Cryptic Phenol Degradation Gene Cluster.</title>
        <authorList>
            <person name="Arai H."/>
            <person name="Ishii M."/>
        </authorList>
    </citation>
    <scope>NUCLEOTIDE SEQUENCE [LARGE SCALE GENOMIC DNA]</scope>
    <source>
        <strain evidence="1 2">TA441</strain>
    </source>
</reference>
<accession>A0A5A7MIA3</accession>
<dbReference type="AlphaFoldDB" id="A0A5A7MIA3"/>
<evidence type="ECO:0000313" key="1">
    <source>
        <dbReference type="EMBL" id="GEQ77456.1"/>
    </source>
</evidence>
<protein>
    <recommendedName>
        <fullName evidence="3">Regulatory protein GemA</fullName>
    </recommendedName>
</protein>
<proteinExistence type="predicted"/>
<dbReference type="Pfam" id="PF06252">
    <property type="entry name" value="GemA"/>
    <property type="match status" value="1"/>
</dbReference>